<name>A0A1H5EGY6_9MICC</name>
<reference evidence="2 3" key="1">
    <citation type="submission" date="2016-10" db="EMBL/GenBank/DDBJ databases">
        <authorList>
            <person name="de Groot N.N."/>
        </authorList>
    </citation>
    <scope>NUCLEOTIDE SEQUENCE [LARGE SCALE GENOMIC DNA]</scope>
    <source>
        <strain evidence="2 3">DSM 22274</strain>
    </source>
</reference>
<dbReference type="CDD" id="cd08916">
    <property type="entry name" value="TrHb3_P"/>
    <property type="match status" value="1"/>
</dbReference>
<dbReference type="Gene3D" id="1.10.490.10">
    <property type="entry name" value="Globins"/>
    <property type="match status" value="1"/>
</dbReference>
<feature type="region of interest" description="Disordered" evidence="1">
    <location>
        <begin position="1"/>
        <end position="42"/>
    </location>
</feature>
<proteinExistence type="predicted"/>
<accession>A0A1H5EGY6</accession>
<evidence type="ECO:0000313" key="3">
    <source>
        <dbReference type="Proteomes" id="UP000182725"/>
    </source>
</evidence>
<dbReference type="GO" id="GO:0019825">
    <property type="term" value="F:oxygen binding"/>
    <property type="evidence" value="ECO:0007669"/>
    <property type="project" value="InterPro"/>
</dbReference>
<sequence length="187" mass="20899">METPGKRPAAQRRNPLNSGRTASDINPYAPAAGPPQAWADQPLVGSQRRDIENREDVVLLVETFYTSAFTDDLIGPIFTEVVHMDLAAHMPIMADFWQTVLFKAGLYNRNALATHVNINAKAALTLEHFNRWLQLWTLTVDSLFMGEKAELAKVQAHQIGGSMHRRLTGKSASNYATISLRPESRMR</sequence>
<dbReference type="SUPFAM" id="SSF46458">
    <property type="entry name" value="Globin-like"/>
    <property type="match status" value="1"/>
</dbReference>
<dbReference type="RefSeq" id="WP_211481599.1">
    <property type="nucleotide sequence ID" value="NZ_FNTV01000001.1"/>
</dbReference>
<dbReference type="AlphaFoldDB" id="A0A1H5EGY6"/>
<dbReference type="InterPro" id="IPR012292">
    <property type="entry name" value="Globin/Proto"/>
</dbReference>
<dbReference type="GO" id="GO:0020037">
    <property type="term" value="F:heme binding"/>
    <property type="evidence" value="ECO:0007669"/>
    <property type="project" value="InterPro"/>
</dbReference>
<feature type="compositionally biased region" description="Polar residues" evidence="1">
    <location>
        <begin position="14"/>
        <end position="24"/>
    </location>
</feature>
<evidence type="ECO:0000313" key="2">
    <source>
        <dbReference type="EMBL" id="SED90382.1"/>
    </source>
</evidence>
<organism evidence="2 3">
    <name type="scientific">Arthrobacter alpinus</name>
    <dbReference type="NCBI Taxonomy" id="656366"/>
    <lineage>
        <taxon>Bacteria</taxon>
        <taxon>Bacillati</taxon>
        <taxon>Actinomycetota</taxon>
        <taxon>Actinomycetes</taxon>
        <taxon>Micrococcales</taxon>
        <taxon>Micrococcaceae</taxon>
        <taxon>Arthrobacter</taxon>
    </lineage>
</organism>
<dbReference type="Proteomes" id="UP000182725">
    <property type="component" value="Unassembled WGS sequence"/>
</dbReference>
<evidence type="ECO:0000256" key="1">
    <source>
        <dbReference type="SAM" id="MobiDB-lite"/>
    </source>
</evidence>
<protein>
    <submittedName>
        <fullName evidence="2">Hemoglobin</fullName>
    </submittedName>
</protein>
<gene>
    <name evidence="2" type="ORF">SAMN04489740_0247</name>
</gene>
<dbReference type="InterPro" id="IPR009050">
    <property type="entry name" value="Globin-like_sf"/>
</dbReference>
<dbReference type="EMBL" id="FNTV01000001">
    <property type="protein sequence ID" value="SED90382.1"/>
    <property type="molecule type" value="Genomic_DNA"/>
</dbReference>